<sequence length="60" mass="6719">MDNQQGGFGLLSASQKVKIMNYLTKTNLLSKLTLKNIRPRPKRGGDADWLAVCEISLTQR</sequence>
<dbReference type="EMBL" id="CAMKVN010007171">
    <property type="protein sequence ID" value="CAI2191183.1"/>
    <property type="molecule type" value="Genomic_DNA"/>
</dbReference>
<protein>
    <submittedName>
        <fullName evidence="1">17946_t:CDS:1</fullName>
    </submittedName>
</protein>
<evidence type="ECO:0000313" key="2">
    <source>
        <dbReference type="Proteomes" id="UP001153678"/>
    </source>
</evidence>
<organism evidence="1 2">
    <name type="scientific">Funneliformis geosporum</name>
    <dbReference type="NCBI Taxonomy" id="1117311"/>
    <lineage>
        <taxon>Eukaryota</taxon>
        <taxon>Fungi</taxon>
        <taxon>Fungi incertae sedis</taxon>
        <taxon>Mucoromycota</taxon>
        <taxon>Glomeromycotina</taxon>
        <taxon>Glomeromycetes</taxon>
        <taxon>Glomerales</taxon>
        <taxon>Glomeraceae</taxon>
        <taxon>Funneliformis</taxon>
    </lineage>
</organism>
<name>A0A9W4X2W2_9GLOM</name>
<evidence type="ECO:0000313" key="1">
    <source>
        <dbReference type="EMBL" id="CAI2191183.1"/>
    </source>
</evidence>
<proteinExistence type="predicted"/>
<dbReference type="AlphaFoldDB" id="A0A9W4X2W2"/>
<reference evidence="1" key="1">
    <citation type="submission" date="2022-08" db="EMBL/GenBank/DDBJ databases">
        <authorList>
            <person name="Kallberg Y."/>
            <person name="Tangrot J."/>
            <person name="Rosling A."/>
        </authorList>
    </citation>
    <scope>NUCLEOTIDE SEQUENCE</scope>
    <source>
        <strain evidence="1">Wild A</strain>
    </source>
</reference>
<comment type="caution">
    <text evidence="1">The sequence shown here is derived from an EMBL/GenBank/DDBJ whole genome shotgun (WGS) entry which is preliminary data.</text>
</comment>
<gene>
    <name evidence="1" type="ORF">FWILDA_LOCUS14946</name>
</gene>
<dbReference type="Proteomes" id="UP001153678">
    <property type="component" value="Unassembled WGS sequence"/>
</dbReference>
<accession>A0A9W4X2W2</accession>
<keyword evidence="2" id="KW-1185">Reference proteome</keyword>
<feature type="non-terminal residue" evidence="1">
    <location>
        <position position="60"/>
    </location>
</feature>